<protein>
    <submittedName>
        <fullName evidence="1">Uncharacterized protein</fullName>
    </submittedName>
</protein>
<evidence type="ECO:0000313" key="2">
    <source>
        <dbReference type="Proteomes" id="UP001595681"/>
    </source>
</evidence>
<gene>
    <name evidence="1" type="ORF">ACFOKF_00175</name>
</gene>
<name>A0ABV7NA67_9SPHN</name>
<organism evidence="1 2">
    <name type="scientific">Sphingobium rhizovicinum</name>
    <dbReference type="NCBI Taxonomy" id="432308"/>
    <lineage>
        <taxon>Bacteria</taxon>
        <taxon>Pseudomonadati</taxon>
        <taxon>Pseudomonadota</taxon>
        <taxon>Alphaproteobacteria</taxon>
        <taxon>Sphingomonadales</taxon>
        <taxon>Sphingomonadaceae</taxon>
        <taxon>Sphingobium</taxon>
    </lineage>
</organism>
<sequence length="73" mass="8433">MTAPAREELRPLVDLVHRLQFKRETEGGDRIYGMKLINDLRPRPWPETREGNARVAANKASAILFNRFAPIFN</sequence>
<keyword evidence="2" id="KW-1185">Reference proteome</keyword>
<comment type="caution">
    <text evidence="1">The sequence shown here is derived from an EMBL/GenBank/DDBJ whole genome shotgun (WGS) entry which is preliminary data.</text>
</comment>
<reference evidence="2" key="1">
    <citation type="journal article" date="2019" name="Int. J. Syst. Evol. Microbiol.">
        <title>The Global Catalogue of Microorganisms (GCM) 10K type strain sequencing project: providing services to taxonomists for standard genome sequencing and annotation.</title>
        <authorList>
            <consortium name="The Broad Institute Genomics Platform"/>
            <consortium name="The Broad Institute Genome Sequencing Center for Infectious Disease"/>
            <person name="Wu L."/>
            <person name="Ma J."/>
        </authorList>
    </citation>
    <scope>NUCLEOTIDE SEQUENCE [LARGE SCALE GENOMIC DNA]</scope>
    <source>
        <strain evidence="2">CCM 7491</strain>
    </source>
</reference>
<accession>A0ABV7NA67</accession>
<evidence type="ECO:0000313" key="1">
    <source>
        <dbReference type="EMBL" id="MFC3439642.1"/>
    </source>
</evidence>
<dbReference type="EMBL" id="JBHRVU010000002">
    <property type="protein sequence ID" value="MFC3439642.1"/>
    <property type="molecule type" value="Genomic_DNA"/>
</dbReference>
<dbReference type="RefSeq" id="WP_380792225.1">
    <property type="nucleotide sequence ID" value="NZ_JBHRVU010000002.1"/>
</dbReference>
<dbReference type="Proteomes" id="UP001595681">
    <property type="component" value="Unassembled WGS sequence"/>
</dbReference>
<proteinExistence type="predicted"/>